<protein>
    <submittedName>
        <fullName evidence="1">Uncharacterized protein</fullName>
    </submittedName>
</protein>
<evidence type="ECO:0000313" key="2">
    <source>
        <dbReference type="Proteomes" id="UP001054874"/>
    </source>
</evidence>
<evidence type="ECO:0000313" key="1">
    <source>
        <dbReference type="EMBL" id="UBF42579.1"/>
    </source>
</evidence>
<reference evidence="1 2" key="1">
    <citation type="journal article" date="2021" name="Viruses">
        <title>RNA and Sugars, Unique Properties of Bacteriophages Infecting Multidrug Resistant Acinetobacter radioresistens Strain LH6.</title>
        <authorList>
            <person name="Crippen C.S."/>
            <person name="Zhou B."/>
            <person name="Andresen S."/>
            <person name="Patry R.T."/>
            <person name="Muszynski A."/>
            <person name="Parker C.T."/>
            <person name="Cooper K.K."/>
            <person name="Szymanski C.M."/>
        </authorList>
    </citation>
    <scope>NUCLEOTIDE SEQUENCE [LARGE SCALE GENOMIC DNA]</scope>
    <source>
        <strain evidence="1 2">CAP7</strain>
    </source>
</reference>
<name>A0A9E6XEE6_9VIRU</name>
<keyword evidence="2" id="KW-1185">Reference proteome</keyword>
<organism evidence="1 2">
    <name type="scientific">Acinetobacter phage CAP7</name>
    <dbReference type="NCBI Taxonomy" id="2822590"/>
    <lineage>
        <taxon>Viruses</taxon>
        <taxon>Riboviria</taxon>
        <taxon>Orthornavirae</taxon>
        <taxon>Duplornaviricota</taxon>
        <taxon>Vidaverviricetes</taxon>
        <taxon>Mindivirales</taxon>
        <taxon>Cystoviridae</taxon>
        <taxon>Zetacystovirus</taxon>
        <taxon>Zetacystovirus CAP</taxon>
    </lineage>
</organism>
<proteinExistence type="predicted"/>
<accession>A0A9E6XEE6</accession>
<sequence>MEYDVMSKMDVIQRARVITDSLADDVAKAYARRAGGVKGPITIKEIPEDVTVKMVNTVKEVAPEAARKKAASKFKAKNYALVGGGTVAGATLFNLDDLGFVDLLLQLTPSSQTEVVADAAESDAAEGTDVARAVQAVGDLLHIHQLKEQDFEAHQRMMPLDRSIQAGLGLQNQEIQQLQALTDVLELAISGLGTLEILEAVILLSNNTTPEDRLALFDNLKYRRGY</sequence>
<dbReference type="Proteomes" id="UP001054874">
    <property type="component" value="Genome"/>
</dbReference>
<dbReference type="EMBL" id="MZ558518">
    <property type="protein sequence ID" value="UBF42579.1"/>
    <property type="molecule type" value="Genomic_RNA"/>
</dbReference>